<dbReference type="HOGENOM" id="CLU_785700_0_0_1"/>
<dbReference type="OrthoDB" id="3363286at2759"/>
<protein>
    <submittedName>
        <fullName evidence="1">Uncharacterized protein</fullName>
    </submittedName>
</protein>
<proteinExistence type="predicted"/>
<dbReference type="AlphaFoldDB" id="A0A066V9V0"/>
<dbReference type="InParanoid" id="A0A066V9V0"/>
<dbReference type="EMBL" id="JMSN01000117">
    <property type="protein sequence ID" value="KDN38522.1"/>
    <property type="molecule type" value="Genomic_DNA"/>
</dbReference>
<name>A0A066V9V0_TILAU</name>
<organism evidence="1 2">
    <name type="scientific">Tilletiaria anomala (strain ATCC 24038 / CBS 436.72 / UBC 951)</name>
    <dbReference type="NCBI Taxonomy" id="1037660"/>
    <lineage>
        <taxon>Eukaryota</taxon>
        <taxon>Fungi</taxon>
        <taxon>Dikarya</taxon>
        <taxon>Basidiomycota</taxon>
        <taxon>Ustilaginomycotina</taxon>
        <taxon>Exobasidiomycetes</taxon>
        <taxon>Georgefischeriales</taxon>
        <taxon>Tilletiariaceae</taxon>
        <taxon>Tilletiaria</taxon>
    </lineage>
</organism>
<dbReference type="Proteomes" id="UP000027361">
    <property type="component" value="Unassembled WGS sequence"/>
</dbReference>
<sequence>MARIFGRQLLSYASAALAPSGPNTLSNHGRAAAANLPVWARYTVSRNISFPSVILPPEEAELAEGELDLSYIRDAALTSRERRWLAYDGRTPDVQALLRDVEADWKRSIHLNLLATPLRRCSITKTMLPSGLMLKLKFRPIQHESAIASSTAGGKRNKHNGESVLTLRQLELVPTPSLSQQKGFVGKSAWIFLHSDMLEAAVTKSIQRRIRPNGTSVSMPSADTLATLAHAALKQDALQCAGFSEADASFVHASREQADDAGDGIAPKIESEHSPKSHLIGRASALLASIPDSQEGEAVQVGEGMLKHAEQLIRHARTQSPIVNHAETSEISHKQLMTTAMALWRLRMWAVGP</sequence>
<dbReference type="GeneID" id="25265256"/>
<reference evidence="1 2" key="1">
    <citation type="submission" date="2014-05" db="EMBL/GenBank/DDBJ databases">
        <title>Draft genome sequence of a rare smut relative, Tilletiaria anomala UBC 951.</title>
        <authorList>
            <consortium name="DOE Joint Genome Institute"/>
            <person name="Toome M."/>
            <person name="Kuo A."/>
            <person name="Henrissat B."/>
            <person name="Lipzen A."/>
            <person name="Tritt A."/>
            <person name="Yoshinaga Y."/>
            <person name="Zane M."/>
            <person name="Barry K."/>
            <person name="Grigoriev I.V."/>
            <person name="Spatafora J.W."/>
            <person name="Aimea M.C."/>
        </authorList>
    </citation>
    <scope>NUCLEOTIDE SEQUENCE [LARGE SCALE GENOMIC DNA]</scope>
    <source>
        <strain evidence="1 2">UBC 951</strain>
    </source>
</reference>
<accession>A0A066V9V0</accession>
<dbReference type="RefSeq" id="XP_013240746.1">
    <property type="nucleotide sequence ID" value="XM_013385292.1"/>
</dbReference>
<evidence type="ECO:0000313" key="1">
    <source>
        <dbReference type="EMBL" id="KDN38522.1"/>
    </source>
</evidence>
<evidence type="ECO:0000313" key="2">
    <source>
        <dbReference type="Proteomes" id="UP000027361"/>
    </source>
</evidence>
<gene>
    <name evidence="1" type="ORF">K437DRAFT_259386</name>
</gene>
<keyword evidence="2" id="KW-1185">Reference proteome</keyword>
<comment type="caution">
    <text evidence="1">The sequence shown here is derived from an EMBL/GenBank/DDBJ whole genome shotgun (WGS) entry which is preliminary data.</text>
</comment>